<feature type="non-terminal residue" evidence="1">
    <location>
        <position position="1"/>
    </location>
</feature>
<gene>
    <name evidence="1" type="ORF">IWW38_005480</name>
</gene>
<organism evidence="1 2">
    <name type="scientific">Coemansia aciculifera</name>
    <dbReference type="NCBI Taxonomy" id="417176"/>
    <lineage>
        <taxon>Eukaryota</taxon>
        <taxon>Fungi</taxon>
        <taxon>Fungi incertae sedis</taxon>
        <taxon>Zoopagomycota</taxon>
        <taxon>Kickxellomycotina</taxon>
        <taxon>Kickxellomycetes</taxon>
        <taxon>Kickxellales</taxon>
        <taxon>Kickxellaceae</taxon>
        <taxon>Coemansia</taxon>
    </lineage>
</organism>
<protein>
    <submittedName>
        <fullName evidence="1">Uncharacterized protein</fullName>
    </submittedName>
</protein>
<comment type="caution">
    <text evidence="1">The sequence shown here is derived from an EMBL/GenBank/DDBJ whole genome shotgun (WGS) entry which is preliminary data.</text>
</comment>
<name>A0ACC1LVD3_9FUNG</name>
<dbReference type="Proteomes" id="UP001139981">
    <property type="component" value="Unassembled WGS sequence"/>
</dbReference>
<sequence length="120" mass="12369">SPASSSAHTPDIADSLPHPRPFMPHSRSHSNVAETGSLRSLRAGGGGSASHPVSPSIGVAAVGASDLALVGLKNAHVVLKRAFLDTPRLPAESSAEARRELQAIAELAQSMLMTFDQVAI</sequence>
<evidence type="ECO:0000313" key="2">
    <source>
        <dbReference type="Proteomes" id="UP001139981"/>
    </source>
</evidence>
<accession>A0ACC1LVD3</accession>
<keyword evidence="2" id="KW-1185">Reference proteome</keyword>
<proteinExistence type="predicted"/>
<reference evidence="1" key="1">
    <citation type="submission" date="2022-07" db="EMBL/GenBank/DDBJ databases">
        <title>Phylogenomic reconstructions and comparative analyses of Kickxellomycotina fungi.</title>
        <authorList>
            <person name="Reynolds N.K."/>
            <person name="Stajich J.E."/>
            <person name="Barry K."/>
            <person name="Grigoriev I.V."/>
            <person name="Crous P."/>
            <person name="Smith M.E."/>
        </authorList>
    </citation>
    <scope>NUCLEOTIDE SEQUENCE</scope>
    <source>
        <strain evidence="1">CBS 190363</strain>
    </source>
</reference>
<evidence type="ECO:0000313" key="1">
    <source>
        <dbReference type="EMBL" id="KAJ2883976.1"/>
    </source>
</evidence>
<dbReference type="EMBL" id="JANBVB010002583">
    <property type="protein sequence ID" value="KAJ2883976.1"/>
    <property type="molecule type" value="Genomic_DNA"/>
</dbReference>